<dbReference type="Pfam" id="PF13362">
    <property type="entry name" value="Toprim_3"/>
    <property type="match status" value="1"/>
</dbReference>
<evidence type="ECO:0000313" key="3">
    <source>
        <dbReference type="EMBL" id="DAE01793.1"/>
    </source>
</evidence>
<organism evidence="3">
    <name type="scientific">Siphoviridae sp. ct3yx7</name>
    <dbReference type="NCBI Taxonomy" id="2825326"/>
    <lineage>
        <taxon>Viruses</taxon>
        <taxon>Duplodnaviria</taxon>
        <taxon>Heunggongvirae</taxon>
        <taxon>Uroviricota</taxon>
        <taxon>Caudoviricetes</taxon>
    </lineage>
</organism>
<sequence>MFDFDFNTASVITQEPVRPPLPAYDAVERFRQAMFDAGLRPDEIADTSGLAMPERCPVADDRPGKKSGWYVFYGDGVSAGAFGNWKTGEEWKWSGKSQSTMTSAEREQFAQKMARAKRVREAQKAENAARARERAERDWERAAEAVTHPYLVRKKVPSFGLKILAGKLLVPMRDAQGTLSSLQEIYADGEKSFLFGGAKQGRFFTIPGTGKVAVCEGYATAASIHMATGWTTVVAFDAGNLLPAAQAWREAHPGDALVICGDDDRWKDKNAGREAAEECARAMNTVALFPAFANPAGKPTDWNDLCCADGVEEARRQLLSGERDTRHFLFRLDTEGPYPTARYTRQTPPELKWAFRDMVLMGSPFVLCGAGGTGKTSMSLQLAASLATGRALLGPAFTPGVRGRTLVLLCEDPEEPIWQRTHRVGQELSAEELDAFDRMVNIQICLGEDMRLVRDDPARGLTTTEAFDALLDAARRMPDLAAVILDPLNLLHGADVERNEEAAQFFCSKLAQLGRESGAAIIVVHHSVKNGTGRGDKFNLEEALHVDTVRGSGAIVAGMRGACNLVVLPPGVAKKRLNLPAMPRPGEYLAGKASKLNYAAQGDMFFLRRGENGVLYPVAPARKEGSAPPVDIMPRVCAKVADLAKESRHITRRSFIRVYDSEWGVSRRLLDDAIERALFEGWLELWETANESGRKTVYLVPGENYDPPEERPFDFNPTGA</sequence>
<name>A0A8S5P5S8_9CAUD</name>
<feature type="coiled-coil region" evidence="1">
    <location>
        <begin position="106"/>
        <end position="145"/>
    </location>
</feature>
<dbReference type="EMBL" id="BK015332">
    <property type="protein sequence ID" value="DAE01793.1"/>
    <property type="molecule type" value="Genomic_DNA"/>
</dbReference>
<proteinExistence type="predicted"/>
<dbReference type="InterPro" id="IPR006171">
    <property type="entry name" value="TOPRIM_dom"/>
</dbReference>
<evidence type="ECO:0000256" key="1">
    <source>
        <dbReference type="SAM" id="Coils"/>
    </source>
</evidence>
<feature type="domain" description="Toprim" evidence="2">
    <location>
        <begin position="212"/>
        <end position="310"/>
    </location>
</feature>
<reference evidence="3" key="1">
    <citation type="journal article" date="2021" name="Proc. Natl. Acad. Sci. U.S.A.">
        <title>A Catalog of Tens of Thousands of Viruses from Human Metagenomes Reveals Hidden Associations with Chronic Diseases.</title>
        <authorList>
            <person name="Tisza M.J."/>
            <person name="Buck C.B."/>
        </authorList>
    </citation>
    <scope>NUCLEOTIDE SEQUENCE</scope>
    <source>
        <strain evidence="3">Ct3yx7</strain>
    </source>
</reference>
<accession>A0A8S5P5S8</accession>
<dbReference type="SUPFAM" id="SSF52540">
    <property type="entry name" value="P-loop containing nucleoside triphosphate hydrolases"/>
    <property type="match status" value="1"/>
</dbReference>
<dbReference type="Gene3D" id="3.40.50.300">
    <property type="entry name" value="P-loop containing nucleotide triphosphate hydrolases"/>
    <property type="match status" value="1"/>
</dbReference>
<dbReference type="Pfam" id="PF13481">
    <property type="entry name" value="AAA_25"/>
    <property type="match status" value="1"/>
</dbReference>
<dbReference type="Gene3D" id="3.40.1360.10">
    <property type="match status" value="1"/>
</dbReference>
<evidence type="ECO:0000259" key="2">
    <source>
        <dbReference type="Pfam" id="PF13362"/>
    </source>
</evidence>
<protein>
    <submittedName>
        <fullName evidence="3">DNA directed DNA polymerase</fullName>
    </submittedName>
</protein>
<dbReference type="InterPro" id="IPR027417">
    <property type="entry name" value="P-loop_NTPase"/>
</dbReference>
<keyword evidence="1" id="KW-0175">Coiled coil</keyword>
<dbReference type="InterPro" id="IPR034154">
    <property type="entry name" value="TOPRIM_DnaG/twinkle"/>
</dbReference>
<dbReference type="CDD" id="cd01029">
    <property type="entry name" value="TOPRIM_primases"/>
    <property type="match status" value="1"/>
</dbReference>